<name>A0A9Q3H264_9BASI</name>
<proteinExistence type="predicted"/>
<evidence type="ECO:0000313" key="3">
    <source>
        <dbReference type="EMBL" id="MBW0488262.1"/>
    </source>
</evidence>
<keyword evidence="4" id="KW-1185">Reference proteome</keyword>
<comment type="caution">
    <text evidence="3">The sequence shown here is derived from an EMBL/GenBank/DDBJ whole genome shotgun (WGS) entry which is preliminary data.</text>
</comment>
<organism evidence="3 4">
    <name type="scientific">Austropuccinia psidii MF-1</name>
    <dbReference type="NCBI Taxonomy" id="1389203"/>
    <lineage>
        <taxon>Eukaryota</taxon>
        <taxon>Fungi</taxon>
        <taxon>Dikarya</taxon>
        <taxon>Basidiomycota</taxon>
        <taxon>Pucciniomycotina</taxon>
        <taxon>Pucciniomycetes</taxon>
        <taxon>Pucciniales</taxon>
        <taxon>Sphaerophragmiaceae</taxon>
        <taxon>Austropuccinia</taxon>
    </lineage>
</organism>
<feature type="domain" description="Velvet" evidence="2">
    <location>
        <begin position="8"/>
        <end position="189"/>
    </location>
</feature>
<gene>
    <name evidence="3" type="ORF">O181_027977</name>
</gene>
<dbReference type="InterPro" id="IPR038491">
    <property type="entry name" value="Velvet_dom_sf"/>
</dbReference>
<dbReference type="Pfam" id="PF11754">
    <property type="entry name" value="Velvet"/>
    <property type="match status" value="1"/>
</dbReference>
<evidence type="ECO:0000259" key="2">
    <source>
        <dbReference type="PROSITE" id="PS51821"/>
    </source>
</evidence>
<dbReference type="EMBL" id="AVOT02009522">
    <property type="protein sequence ID" value="MBW0488262.1"/>
    <property type="molecule type" value="Genomic_DNA"/>
</dbReference>
<reference evidence="3" key="1">
    <citation type="submission" date="2021-03" db="EMBL/GenBank/DDBJ databases">
        <title>Draft genome sequence of rust myrtle Austropuccinia psidii MF-1, a brazilian biotype.</title>
        <authorList>
            <person name="Quecine M.C."/>
            <person name="Pachon D.M.R."/>
            <person name="Bonatelli M.L."/>
            <person name="Correr F.H."/>
            <person name="Franceschini L.M."/>
            <person name="Leite T.F."/>
            <person name="Margarido G.R.A."/>
            <person name="Almeida C.A."/>
            <person name="Ferrarezi J.A."/>
            <person name="Labate C.A."/>
        </authorList>
    </citation>
    <scope>NUCLEOTIDE SEQUENCE</scope>
    <source>
        <strain evidence="3">MF-1</strain>
    </source>
</reference>
<dbReference type="PROSITE" id="PS51821">
    <property type="entry name" value="VELVET"/>
    <property type="match status" value="1"/>
</dbReference>
<evidence type="ECO:0000256" key="1">
    <source>
        <dbReference type="SAM" id="MobiDB-lite"/>
    </source>
</evidence>
<dbReference type="Proteomes" id="UP000765509">
    <property type="component" value="Unassembled WGS sequence"/>
</dbReference>
<accession>A0A9Q3H264</accession>
<dbReference type="InterPro" id="IPR037525">
    <property type="entry name" value="Velvet_dom"/>
</dbReference>
<feature type="region of interest" description="Disordered" evidence="1">
    <location>
        <begin position="201"/>
        <end position="224"/>
    </location>
</feature>
<dbReference type="Gene3D" id="2.60.40.3960">
    <property type="entry name" value="Velvet domain"/>
    <property type="match status" value="1"/>
</dbReference>
<evidence type="ECO:0000313" key="4">
    <source>
        <dbReference type="Proteomes" id="UP000765509"/>
    </source>
</evidence>
<dbReference type="AlphaFoldDB" id="A0A9Q3H264"/>
<sequence>MLFSPSSPFLLRSYTLEPLQIPLLGCALDPVRFRPPDHLGHPTALPMAVCEVRRNESLISPSEVVHRPRLECKLTLLSEHEDTPLSPHLLLGSPWGKEFRIESMGDPHRRQTIFCFDEIIIREVGRYRLKFTLSDSSAPGDELDPLQNIQKITEPFEVVTYDEFFPDVTLINTDLNKHLKRQNLPLNFPVTADEVVELENGESQHHANKSRRIINNYSPKKMSV</sequence>
<protein>
    <recommendedName>
        <fullName evidence="2">Velvet domain-containing protein</fullName>
    </recommendedName>
</protein>